<dbReference type="SUPFAM" id="SSF51621">
    <property type="entry name" value="Phosphoenolpyruvate/pyruvate domain"/>
    <property type="match status" value="1"/>
</dbReference>
<dbReference type="PANTHER" id="PTHR42905">
    <property type="entry name" value="PHOSPHOENOLPYRUVATE CARBOXYLASE"/>
    <property type="match status" value="1"/>
</dbReference>
<dbReference type="AlphaFoldDB" id="K0K3M8"/>
<dbReference type="InterPro" id="IPR040442">
    <property type="entry name" value="Pyrv_kinase-like_dom_sf"/>
</dbReference>
<dbReference type="InterPro" id="IPR039556">
    <property type="entry name" value="ICL/PEPM"/>
</dbReference>
<dbReference type="Pfam" id="PF13714">
    <property type="entry name" value="PEP_mutase"/>
    <property type="match status" value="1"/>
</dbReference>
<evidence type="ECO:0000313" key="2">
    <source>
        <dbReference type="Proteomes" id="UP000006281"/>
    </source>
</evidence>
<proteinExistence type="predicted"/>
<dbReference type="STRING" id="1179773.BN6_41970"/>
<dbReference type="PATRIC" id="fig|1179773.3.peg.4201"/>
<dbReference type="eggNOG" id="COG2513">
    <property type="taxonomic scope" value="Bacteria"/>
</dbReference>
<dbReference type="InterPro" id="IPR015813">
    <property type="entry name" value="Pyrv/PenolPyrv_kinase-like_dom"/>
</dbReference>
<accession>K0K3M8</accession>
<sequence>MSRAALAAALRALHVPGDPVVLPNVWDAASARVVAAAFPAVATASAAVSASLGFPDGEGLPADEAFAAVARVVRAVDVPVTADVERGYRLPPAEIAARLADAGAVGCNLEDSDPATSALLPLAEQVEFLGAVRAADPDLVLNARVDVFLRPDPSFEAGVERGRAYLAAGADCVYPIGLAADRVAEYCRAVAGPVNLAHVPGGPTPAGLGALGVARVSFGPGLHRLLTARLEALVAGIREGGSPYRP</sequence>
<keyword evidence="2" id="KW-1185">Reference proteome</keyword>
<protein>
    <submittedName>
        <fullName evidence="1">Phosphorylmutase</fullName>
    </submittedName>
</protein>
<reference evidence="1 2" key="1">
    <citation type="journal article" date="2012" name="BMC Genomics">
        <title>Complete genome sequence of Saccharothrix espanaensis DSM 44229T and comparison to the other completely sequenced Pseudonocardiaceae.</title>
        <authorList>
            <person name="Strobel T."/>
            <person name="Al-Dilaimi A."/>
            <person name="Blom J."/>
            <person name="Gessner A."/>
            <person name="Kalinowski J."/>
            <person name="Luzhetska M."/>
            <person name="Puhler A."/>
            <person name="Szczepanowski R."/>
            <person name="Bechthold A."/>
            <person name="Ruckert C."/>
        </authorList>
    </citation>
    <scope>NUCLEOTIDE SEQUENCE [LARGE SCALE GENOMIC DNA]</scope>
    <source>
        <strain evidence="2">ATCC 51144 / DSM 44229 / JCM 9112 / NBRC 15066 / NRRL 15764</strain>
    </source>
</reference>
<dbReference type="GO" id="GO:0003824">
    <property type="term" value="F:catalytic activity"/>
    <property type="evidence" value="ECO:0007669"/>
    <property type="project" value="InterPro"/>
</dbReference>
<dbReference type="RefSeq" id="WP_015101596.1">
    <property type="nucleotide sequence ID" value="NC_019673.1"/>
</dbReference>
<gene>
    <name evidence="1" type="ordered locus">BN6_41970</name>
</gene>
<name>K0K3M8_SACES</name>
<dbReference type="OrthoDB" id="9780430at2"/>
<dbReference type="Proteomes" id="UP000006281">
    <property type="component" value="Chromosome"/>
</dbReference>
<dbReference type="BioCyc" id="SESP1179773:BN6_RS20315-MONOMER"/>
<dbReference type="CDD" id="cd00377">
    <property type="entry name" value="ICL_PEPM"/>
    <property type="match status" value="1"/>
</dbReference>
<evidence type="ECO:0000313" key="1">
    <source>
        <dbReference type="EMBL" id="CCH31484.1"/>
    </source>
</evidence>
<dbReference type="PANTHER" id="PTHR42905:SF16">
    <property type="entry name" value="CARBOXYPHOSPHONOENOLPYRUVATE PHOSPHONOMUTASE-LIKE PROTEIN (AFU_ORTHOLOGUE AFUA_5G07230)"/>
    <property type="match status" value="1"/>
</dbReference>
<organism evidence="1 2">
    <name type="scientific">Saccharothrix espanaensis (strain ATCC 51144 / DSM 44229 / JCM 9112 / NBRC 15066 / NRRL 15764)</name>
    <dbReference type="NCBI Taxonomy" id="1179773"/>
    <lineage>
        <taxon>Bacteria</taxon>
        <taxon>Bacillati</taxon>
        <taxon>Actinomycetota</taxon>
        <taxon>Actinomycetes</taxon>
        <taxon>Pseudonocardiales</taxon>
        <taxon>Pseudonocardiaceae</taxon>
        <taxon>Saccharothrix</taxon>
    </lineage>
</organism>
<dbReference type="EMBL" id="HE804045">
    <property type="protein sequence ID" value="CCH31484.1"/>
    <property type="molecule type" value="Genomic_DNA"/>
</dbReference>
<dbReference type="Gene3D" id="3.20.20.60">
    <property type="entry name" value="Phosphoenolpyruvate-binding domains"/>
    <property type="match status" value="1"/>
</dbReference>
<dbReference type="KEGG" id="sesp:BN6_41970"/>
<dbReference type="HOGENOM" id="CLU_027389_2_3_11"/>